<evidence type="ECO:0000313" key="9">
    <source>
        <dbReference type="Proteomes" id="UP000179381"/>
    </source>
</evidence>
<dbReference type="EMBL" id="MFVH01000028">
    <property type="protein sequence ID" value="OGI91483.1"/>
    <property type="molecule type" value="Genomic_DNA"/>
</dbReference>
<dbReference type="Proteomes" id="UP000179381">
    <property type="component" value="Unassembled WGS sequence"/>
</dbReference>
<dbReference type="InterPro" id="IPR027417">
    <property type="entry name" value="P-loop_NTPase"/>
</dbReference>
<dbReference type="CDD" id="cd02020">
    <property type="entry name" value="CMPK"/>
    <property type="match status" value="1"/>
</dbReference>
<name>A0A1F6XBL8_9BACT</name>
<protein>
    <recommendedName>
        <fullName evidence="1">(d)CMP kinase</fullName>
        <ecNumber evidence="1">2.7.4.25</ecNumber>
    </recommendedName>
</protein>
<evidence type="ECO:0000256" key="4">
    <source>
        <dbReference type="ARBA" id="ARBA00022777"/>
    </source>
</evidence>
<dbReference type="GO" id="GO:0005524">
    <property type="term" value="F:ATP binding"/>
    <property type="evidence" value="ECO:0007669"/>
    <property type="project" value="UniProtKB-KW"/>
</dbReference>
<keyword evidence="4" id="KW-0418">Kinase</keyword>
<evidence type="ECO:0000256" key="5">
    <source>
        <dbReference type="ARBA" id="ARBA00022840"/>
    </source>
</evidence>
<dbReference type="Pfam" id="PF13189">
    <property type="entry name" value="Cytidylate_kin2"/>
    <property type="match status" value="1"/>
</dbReference>
<proteinExistence type="predicted"/>
<reference evidence="8 9" key="1">
    <citation type="journal article" date="2016" name="Nat. Commun.">
        <title>Thousands of microbial genomes shed light on interconnected biogeochemical processes in an aquifer system.</title>
        <authorList>
            <person name="Anantharaman K."/>
            <person name="Brown C.T."/>
            <person name="Hug L.A."/>
            <person name="Sharon I."/>
            <person name="Castelle C.J."/>
            <person name="Probst A.J."/>
            <person name="Thomas B.C."/>
            <person name="Singh A."/>
            <person name="Wilkins M.J."/>
            <person name="Karaoz U."/>
            <person name="Brodie E.L."/>
            <person name="Williams K.H."/>
            <person name="Hubbard S.S."/>
            <person name="Banfield J.F."/>
        </authorList>
    </citation>
    <scope>NUCLEOTIDE SEQUENCE [LARGE SCALE GENOMIC DNA]</scope>
</reference>
<dbReference type="SUPFAM" id="SSF52540">
    <property type="entry name" value="P-loop containing nucleoside triphosphate hydrolases"/>
    <property type="match status" value="1"/>
</dbReference>
<organism evidence="8 9">
    <name type="scientific">Candidatus Nomurabacteria bacterium RIFCSPLOWO2_01_FULL_46_18</name>
    <dbReference type="NCBI Taxonomy" id="1801783"/>
    <lineage>
        <taxon>Bacteria</taxon>
        <taxon>Candidatus Nomuraibacteriota</taxon>
    </lineage>
</organism>
<dbReference type="EC" id="2.7.4.25" evidence="1"/>
<sequence length="189" mass="21955">MKKEIITISGRPGAGKSSTADLVAKELGYDRFSSGDFMRKMALDREISLIELSAIAERGRSIDEEIDAEIKKLRGREGTVIDSRLAYHFIPESFKVFLDLSLEISRERVLKDLDKNKLRKMSDKSKNTDEVYAEITRRLESEHKRYKKLYGIEDYTAKQNYDLIVDTNKNNLQEVAEIIVKKYRNWLNN</sequence>
<keyword evidence="3" id="KW-0547">Nucleotide-binding</keyword>
<dbReference type="AlphaFoldDB" id="A0A1F6XBL8"/>
<accession>A0A1F6XBL8</accession>
<evidence type="ECO:0000256" key="3">
    <source>
        <dbReference type="ARBA" id="ARBA00022741"/>
    </source>
</evidence>
<dbReference type="GO" id="GO:0036431">
    <property type="term" value="F:dCMP kinase activity"/>
    <property type="evidence" value="ECO:0007669"/>
    <property type="project" value="InterPro"/>
</dbReference>
<dbReference type="Gene3D" id="3.40.50.300">
    <property type="entry name" value="P-loop containing nucleotide triphosphate hydrolases"/>
    <property type="match status" value="1"/>
</dbReference>
<comment type="catalytic activity">
    <reaction evidence="7">
        <text>CMP + ATP = CDP + ADP</text>
        <dbReference type="Rhea" id="RHEA:11600"/>
        <dbReference type="ChEBI" id="CHEBI:30616"/>
        <dbReference type="ChEBI" id="CHEBI:58069"/>
        <dbReference type="ChEBI" id="CHEBI:60377"/>
        <dbReference type="ChEBI" id="CHEBI:456216"/>
        <dbReference type="EC" id="2.7.4.25"/>
    </reaction>
</comment>
<keyword evidence="2" id="KW-0808">Transferase</keyword>
<evidence type="ECO:0000313" key="8">
    <source>
        <dbReference type="EMBL" id="OGI91483.1"/>
    </source>
</evidence>
<gene>
    <name evidence="8" type="ORF">A2933_01950</name>
</gene>
<comment type="catalytic activity">
    <reaction evidence="6">
        <text>dCMP + ATP = dCDP + ADP</text>
        <dbReference type="Rhea" id="RHEA:25094"/>
        <dbReference type="ChEBI" id="CHEBI:30616"/>
        <dbReference type="ChEBI" id="CHEBI:57566"/>
        <dbReference type="ChEBI" id="CHEBI:58593"/>
        <dbReference type="ChEBI" id="CHEBI:456216"/>
        <dbReference type="EC" id="2.7.4.25"/>
    </reaction>
</comment>
<evidence type="ECO:0000256" key="6">
    <source>
        <dbReference type="ARBA" id="ARBA00047615"/>
    </source>
</evidence>
<evidence type="ECO:0000256" key="7">
    <source>
        <dbReference type="ARBA" id="ARBA00048478"/>
    </source>
</evidence>
<keyword evidence="5" id="KW-0067">ATP-binding</keyword>
<evidence type="ECO:0000256" key="1">
    <source>
        <dbReference type="ARBA" id="ARBA00012906"/>
    </source>
</evidence>
<dbReference type="InterPro" id="IPR011994">
    <property type="entry name" value="Cytidylate_kinase_dom"/>
</dbReference>
<dbReference type="GO" id="GO:0006139">
    <property type="term" value="P:nucleobase-containing compound metabolic process"/>
    <property type="evidence" value="ECO:0007669"/>
    <property type="project" value="InterPro"/>
</dbReference>
<evidence type="ECO:0000256" key="2">
    <source>
        <dbReference type="ARBA" id="ARBA00022679"/>
    </source>
</evidence>
<comment type="caution">
    <text evidence="8">The sequence shown here is derived from an EMBL/GenBank/DDBJ whole genome shotgun (WGS) entry which is preliminary data.</text>
</comment>